<gene>
    <name evidence="1" type="ORF">GKJPGBOP_01723</name>
</gene>
<dbReference type="InterPro" id="IPR023198">
    <property type="entry name" value="PGP-like_dom2"/>
</dbReference>
<dbReference type="NCBIfam" id="TIGR01509">
    <property type="entry name" value="HAD-SF-IA-v3"/>
    <property type="match status" value="1"/>
</dbReference>
<dbReference type="AlphaFoldDB" id="A0A401VYF7"/>
<keyword evidence="2" id="KW-1185">Reference proteome</keyword>
<dbReference type="PANTHER" id="PTHR43434">
    <property type="entry name" value="PHOSPHOGLYCOLATE PHOSPHATASE"/>
    <property type="match status" value="1"/>
</dbReference>
<dbReference type="EMBL" id="BHZD01000001">
    <property type="protein sequence ID" value="GCD42065.1"/>
    <property type="molecule type" value="Genomic_DNA"/>
</dbReference>
<dbReference type="InterPro" id="IPR006439">
    <property type="entry name" value="HAD-SF_hydro_IA"/>
</dbReference>
<sequence length="227" mass="24350">MSPRGAALFDVDGTLVDSTYLHAVTWWEAFRQSGHRVPMAEIHRTIGMGSDHLIDHLLGEGRDRAEDEDETIRTAHGTLFAQYWERLAPLDGAAELLRACAKRGWTVVLASSAHGPELEAMRRALDAEDAITSVTSSDDVSASKPAPDLVQSALEQSGAAADSAVFIGDTVWDVRASHRAGVPCLGVLSGGFPERDLREAGAHEVYEGPADLAERLDSSLLAAPGRR</sequence>
<dbReference type="GO" id="GO:0008967">
    <property type="term" value="F:phosphoglycolate phosphatase activity"/>
    <property type="evidence" value="ECO:0007669"/>
    <property type="project" value="TreeGrafter"/>
</dbReference>
<dbReference type="Pfam" id="PF00702">
    <property type="entry name" value="Hydrolase"/>
    <property type="match status" value="1"/>
</dbReference>
<reference evidence="1 2" key="1">
    <citation type="submission" date="2018-11" db="EMBL/GenBank/DDBJ databases">
        <title>Whole genome sequence of Streptomyces paromomycinus NBRC 15454(T).</title>
        <authorList>
            <person name="Komaki H."/>
            <person name="Tamura T."/>
        </authorList>
    </citation>
    <scope>NUCLEOTIDE SEQUENCE [LARGE SCALE GENOMIC DNA]</scope>
    <source>
        <strain evidence="1 2">NBRC 15454</strain>
    </source>
</reference>
<accession>A0A401VYF7</accession>
<proteinExistence type="predicted"/>
<dbReference type="InterPro" id="IPR050155">
    <property type="entry name" value="HAD-like_hydrolase_sf"/>
</dbReference>
<dbReference type="SUPFAM" id="SSF56784">
    <property type="entry name" value="HAD-like"/>
    <property type="match status" value="1"/>
</dbReference>
<evidence type="ECO:0000313" key="1">
    <source>
        <dbReference type="EMBL" id="GCD42065.1"/>
    </source>
</evidence>
<name>A0A401VYF7_STREY</name>
<dbReference type="Gene3D" id="1.10.150.240">
    <property type="entry name" value="Putative phosphatase, domain 2"/>
    <property type="match status" value="1"/>
</dbReference>
<dbReference type="SFLD" id="SFLDS00003">
    <property type="entry name" value="Haloacid_Dehalogenase"/>
    <property type="match status" value="1"/>
</dbReference>
<organism evidence="1 2">
    <name type="scientific">Streptomyces paromomycinus</name>
    <name type="common">Streptomyces rimosus subsp. paromomycinus</name>
    <dbReference type="NCBI Taxonomy" id="92743"/>
    <lineage>
        <taxon>Bacteria</taxon>
        <taxon>Bacillati</taxon>
        <taxon>Actinomycetota</taxon>
        <taxon>Actinomycetes</taxon>
        <taxon>Kitasatosporales</taxon>
        <taxon>Streptomycetaceae</taxon>
        <taxon>Streptomyces</taxon>
    </lineage>
</organism>
<dbReference type="Gene3D" id="3.40.50.1000">
    <property type="entry name" value="HAD superfamily/HAD-like"/>
    <property type="match status" value="1"/>
</dbReference>
<dbReference type="GO" id="GO:0005829">
    <property type="term" value="C:cytosol"/>
    <property type="evidence" value="ECO:0007669"/>
    <property type="project" value="TreeGrafter"/>
</dbReference>
<dbReference type="RefSeq" id="WP_125053387.1">
    <property type="nucleotide sequence ID" value="NZ_BHZD01000001.1"/>
</dbReference>
<dbReference type="InterPro" id="IPR036412">
    <property type="entry name" value="HAD-like_sf"/>
</dbReference>
<evidence type="ECO:0000313" key="2">
    <source>
        <dbReference type="Proteomes" id="UP000286746"/>
    </source>
</evidence>
<dbReference type="GO" id="GO:0006281">
    <property type="term" value="P:DNA repair"/>
    <property type="evidence" value="ECO:0007669"/>
    <property type="project" value="TreeGrafter"/>
</dbReference>
<dbReference type="Proteomes" id="UP000286746">
    <property type="component" value="Unassembled WGS sequence"/>
</dbReference>
<dbReference type="InterPro" id="IPR023214">
    <property type="entry name" value="HAD_sf"/>
</dbReference>
<dbReference type="SFLD" id="SFLDG01129">
    <property type="entry name" value="C1.5:_HAD__Beta-PGM__Phosphata"/>
    <property type="match status" value="1"/>
</dbReference>
<dbReference type="PANTHER" id="PTHR43434:SF16">
    <property type="entry name" value="BLL8046 PROTEIN"/>
    <property type="match status" value="1"/>
</dbReference>
<protein>
    <submittedName>
        <fullName evidence="1">Haloacid dehalogenase</fullName>
    </submittedName>
</protein>
<comment type="caution">
    <text evidence="1">The sequence shown here is derived from an EMBL/GenBank/DDBJ whole genome shotgun (WGS) entry which is preliminary data.</text>
</comment>
<dbReference type="SFLD" id="SFLDG01135">
    <property type="entry name" value="C1.5.6:_HAD__Beta-PGM__Phospha"/>
    <property type="match status" value="1"/>
</dbReference>